<protein>
    <submittedName>
        <fullName evidence="1">Uncharacterized protein</fullName>
    </submittedName>
</protein>
<name>A0A0L9UL00_PHAAN</name>
<dbReference type="AlphaFoldDB" id="A0A0L9UL00"/>
<dbReference type="SUPFAM" id="SSF52058">
    <property type="entry name" value="L domain-like"/>
    <property type="match status" value="1"/>
</dbReference>
<dbReference type="EMBL" id="CM003375">
    <property type="protein sequence ID" value="KOM43550.1"/>
    <property type="molecule type" value="Genomic_DNA"/>
</dbReference>
<sequence>MPSRSFISCNPCVVTLLDDAYILILFDNEAEKLNALHDLQNNHFSGELPRSSHLPSSSHPLGLSSNNFTGQIPFSVNNLTHLTGLFLEHNARRKHRSLWLAVEGLQPLLPGSSAVSLLQFDPSHDAGACVFGNVKSEVDV</sequence>
<dbReference type="Gramene" id="KOM43550">
    <property type="protein sequence ID" value="KOM43550"/>
    <property type="gene ID" value="LR48_Vigan05g115500"/>
</dbReference>
<organism evidence="1 2">
    <name type="scientific">Phaseolus angularis</name>
    <name type="common">Azuki bean</name>
    <name type="synonym">Vigna angularis</name>
    <dbReference type="NCBI Taxonomy" id="3914"/>
    <lineage>
        <taxon>Eukaryota</taxon>
        <taxon>Viridiplantae</taxon>
        <taxon>Streptophyta</taxon>
        <taxon>Embryophyta</taxon>
        <taxon>Tracheophyta</taxon>
        <taxon>Spermatophyta</taxon>
        <taxon>Magnoliopsida</taxon>
        <taxon>eudicotyledons</taxon>
        <taxon>Gunneridae</taxon>
        <taxon>Pentapetalae</taxon>
        <taxon>rosids</taxon>
        <taxon>fabids</taxon>
        <taxon>Fabales</taxon>
        <taxon>Fabaceae</taxon>
        <taxon>Papilionoideae</taxon>
        <taxon>50 kb inversion clade</taxon>
        <taxon>NPAAA clade</taxon>
        <taxon>indigoferoid/millettioid clade</taxon>
        <taxon>Phaseoleae</taxon>
        <taxon>Vigna</taxon>
    </lineage>
</organism>
<dbReference type="Gene3D" id="3.80.10.10">
    <property type="entry name" value="Ribonuclease Inhibitor"/>
    <property type="match status" value="1"/>
</dbReference>
<dbReference type="InterPro" id="IPR032675">
    <property type="entry name" value="LRR_dom_sf"/>
</dbReference>
<gene>
    <name evidence="1" type="ORF">LR48_Vigan05g115500</name>
</gene>
<evidence type="ECO:0000313" key="2">
    <source>
        <dbReference type="Proteomes" id="UP000053144"/>
    </source>
</evidence>
<evidence type="ECO:0000313" key="1">
    <source>
        <dbReference type="EMBL" id="KOM43550.1"/>
    </source>
</evidence>
<accession>A0A0L9UL00</accession>
<proteinExistence type="predicted"/>
<dbReference type="STRING" id="3914.A0A0L9UL00"/>
<dbReference type="Proteomes" id="UP000053144">
    <property type="component" value="Chromosome 5"/>
</dbReference>
<reference evidence="2" key="1">
    <citation type="journal article" date="2015" name="Proc. Natl. Acad. Sci. U.S.A.">
        <title>Genome sequencing of adzuki bean (Vigna angularis) provides insight into high starch and low fat accumulation and domestication.</title>
        <authorList>
            <person name="Yang K."/>
            <person name="Tian Z."/>
            <person name="Chen C."/>
            <person name="Luo L."/>
            <person name="Zhao B."/>
            <person name="Wang Z."/>
            <person name="Yu L."/>
            <person name="Li Y."/>
            <person name="Sun Y."/>
            <person name="Li W."/>
            <person name="Chen Y."/>
            <person name="Li Y."/>
            <person name="Zhang Y."/>
            <person name="Ai D."/>
            <person name="Zhao J."/>
            <person name="Shang C."/>
            <person name="Ma Y."/>
            <person name="Wu B."/>
            <person name="Wang M."/>
            <person name="Gao L."/>
            <person name="Sun D."/>
            <person name="Zhang P."/>
            <person name="Guo F."/>
            <person name="Wang W."/>
            <person name="Li Y."/>
            <person name="Wang J."/>
            <person name="Varshney R.K."/>
            <person name="Wang J."/>
            <person name="Ling H.Q."/>
            <person name="Wan P."/>
        </authorList>
    </citation>
    <scope>NUCLEOTIDE SEQUENCE</scope>
    <source>
        <strain evidence="2">cv. Jingnong 6</strain>
    </source>
</reference>